<feature type="transmembrane region" description="Helical" evidence="1">
    <location>
        <begin position="123"/>
        <end position="144"/>
    </location>
</feature>
<dbReference type="PANTHER" id="PTHR34989:SF1">
    <property type="entry name" value="PROTEIN HDED"/>
    <property type="match status" value="1"/>
</dbReference>
<dbReference type="RefSeq" id="WP_006916537.1">
    <property type="nucleotide sequence ID" value="NZ_GG698803.1"/>
</dbReference>
<dbReference type="Proteomes" id="UP000003987">
    <property type="component" value="Unassembled WGS sequence"/>
</dbReference>
<reference evidence="2 3" key="1">
    <citation type="submission" date="2009-06" db="EMBL/GenBank/DDBJ databases">
        <title>The Genome Sequence of Lactobacillus coleohominis strain 101-4-CHN.</title>
        <authorList>
            <consortium name="The Broad Institute Genome Sequencing Platform"/>
            <person name="Ward D."/>
            <person name="Young S.K."/>
            <person name="Zeng Q."/>
            <person name="Koehrsen M."/>
            <person name="Alvarado L."/>
            <person name="Berlin A."/>
            <person name="Borenstein D."/>
            <person name="Chen Z."/>
            <person name="Engels R."/>
            <person name="Freedman E."/>
            <person name="Gellesch M."/>
            <person name="Goldberg J."/>
            <person name="Griggs A."/>
            <person name="Gujja S."/>
            <person name="Heiman D."/>
            <person name="Hepburn T."/>
            <person name="Howarth C."/>
            <person name="Jen D."/>
            <person name="Larson L."/>
            <person name="Lewis B."/>
            <person name="Mehta T."/>
            <person name="Park D."/>
            <person name="Pearson M."/>
            <person name="Roberts A."/>
            <person name="Saif S."/>
            <person name="Shea T."/>
            <person name="Shenoy N."/>
            <person name="Sisk P."/>
            <person name="Stolte C."/>
            <person name="Sykes S."/>
            <person name="Walk T."/>
            <person name="White J."/>
            <person name="Yandava C."/>
            <person name="Liu Y."/>
            <person name="Xu Q."/>
            <person name="Lander E."/>
            <person name="Nusbaum C."/>
            <person name="Galagan J."/>
            <person name="Birren B."/>
        </authorList>
    </citation>
    <scope>NUCLEOTIDE SEQUENCE [LARGE SCALE GENOMIC DNA]</scope>
    <source>
        <strain evidence="2 3">101-4-CHN</strain>
    </source>
</reference>
<keyword evidence="1" id="KW-0472">Membrane</keyword>
<sequence length="173" mass="19247">MERANKRFDWAAFILGVLLVILGCVSMYHIDKTLRLVAILMGIGAIVKGIYEIWLRQTVNNLLNHRSAWLLIMAILDIIVGLIFLFVRGVGALTIAYLFAIWFIIDSIGQLQVSNFYRQFGKGYYWLLVVLNVIGVIVGVILLFNPALSAITLVWLIAAALILLGVIAIVAAF</sequence>
<accession>C7XVI8</accession>
<proteinExistence type="predicted"/>
<evidence type="ECO:0000256" key="1">
    <source>
        <dbReference type="SAM" id="Phobius"/>
    </source>
</evidence>
<dbReference type="AlphaFoldDB" id="C7XVI8"/>
<dbReference type="InterPro" id="IPR052712">
    <property type="entry name" value="Acid_resist_chaperone_HdeD"/>
</dbReference>
<feature type="transmembrane region" description="Helical" evidence="1">
    <location>
        <begin position="67"/>
        <end position="87"/>
    </location>
</feature>
<feature type="transmembrane region" description="Helical" evidence="1">
    <location>
        <begin position="150"/>
        <end position="172"/>
    </location>
</feature>
<dbReference type="eggNOG" id="COG3247">
    <property type="taxonomic scope" value="Bacteria"/>
</dbReference>
<feature type="transmembrane region" description="Helical" evidence="1">
    <location>
        <begin position="12"/>
        <end position="30"/>
    </location>
</feature>
<organism evidence="2 3">
    <name type="scientific">Limosilactobacillus coleohominis 101-4-CHN</name>
    <dbReference type="NCBI Taxonomy" id="575594"/>
    <lineage>
        <taxon>Bacteria</taxon>
        <taxon>Bacillati</taxon>
        <taxon>Bacillota</taxon>
        <taxon>Bacilli</taxon>
        <taxon>Lactobacillales</taxon>
        <taxon>Lactobacillaceae</taxon>
        <taxon>Limosilactobacillus</taxon>
    </lineage>
</organism>
<dbReference type="PROSITE" id="PS51257">
    <property type="entry name" value="PROKAR_LIPOPROTEIN"/>
    <property type="match status" value="1"/>
</dbReference>
<gene>
    <name evidence="2" type="ORF">HMPREF0501_00732</name>
</gene>
<keyword evidence="1" id="KW-1133">Transmembrane helix</keyword>
<evidence type="ECO:0000313" key="3">
    <source>
        <dbReference type="Proteomes" id="UP000003987"/>
    </source>
</evidence>
<dbReference type="Pfam" id="PF03729">
    <property type="entry name" value="DUF308"/>
    <property type="match status" value="1"/>
</dbReference>
<protein>
    <recommendedName>
        <fullName evidence="4">DUF308 domain-containing protein</fullName>
    </recommendedName>
</protein>
<keyword evidence="1" id="KW-0812">Transmembrane</keyword>
<evidence type="ECO:0008006" key="4">
    <source>
        <dbReference type="Google" id="ProtNLM"/>
    </source>
</evidence>
<dbReference type="InterPro" id="IPR005325">
    <property type="entry name" value="DUF308_memb"/>
</dbReference>
<dbReference type="STRING" id="575594.HMPREF0501_00732"/>
<feature type="transmembrane region" description="Helical" evidence="1">
    <location>
        <begin position="36"/>
        <end position="55"/>
    </location>
</feature>
<evidence type="ECO:0000313" key="2">
    <source>
        <dbReference type="EMBL" id="EEU30354.1"/>
    </source>
</evidence>
<feature type="transmembrane region" description="Helical" evidence="1">
    <location>
        <begin position="93"/>
        <end position="111"/>
    </location>
</feature>
<dbReference type="GO" id="GO:0005886">
    <property type="term" value="C:plasma membrane"/>
    <property type="evidence" value="ECO:0007669"/>
    <property type="project" value="TreeGrafter"/>
</dbReference>
<dbReference type="EMBL" id="GG698803">
    <property type="protein sequence ID" value="EEU30354.1"/>
    <property type="molecule type" value="Genomic_DNA"/>
</dbReference>
<dbReference type="HOGENOM" id="CLU_091585_7_0_9"/>
<keyword evidence="3" id="KW-1185">Reference proteome</keyword>
<name>C7XVI8_9LACO</name>
<dbReference type="PANTHER" id="PTHR34989">
    <property type="entry name" value="PROTEIN HDED"/>
    <property type="match status" value="1"/>
</dbReference>